<dbReference type="EMBL" id="ML213590">
    <property type="protein sequence ID" value="TFK45041.1"/>
    <property type="molecule type" value="Genomic_DNA"/>
</dbReference>
<accession>A0A5C3MUI0</accession>
<organism evidence="1 2">
    <name type="scientific">Crucibulum laeve</name>
    <dbReference type="NCBI Taxonomy" id="68775"/>
    <lineage>
        <taxon>Eukaryota</taxon>
        <taxon>Fungi</taxon>
        <taxon>Dikarya</taxon>
        <taxon>Basidiomycota</taxon>
        <taxon>Agaricomycotina</taxon>
        <taxon>Agaricomycetes</taxon>
        <taxon>Agaricomycetidae</taxon>
        <taxon>Agaricales</taxon>
        <taxon>Agaricineae</taxon>
        <taxon>Nidulariaceae</taxon>
        <taxon>Crucibulum</taxon>
    </lineage>
</organism>
<dbReference type="Proteomes" id="UP000308652">
    <property type="component" value="Unassembled WGS sequence"/>
</dbReference>
<gene>
    <name evidence="1" type="ORF">BDQ12DRAFT_46280</name>
</gene>
<name>A0A5C3MUI0_9AGAR</name>
<keyword evidence="2" id="KW-1185">Reference proteome</keyword>
<dbReference type="SUPFAM" id="SSF82199">
    <property type="entry name" value="SET domain"/>
    <property type="match status" value="1"/>
</dbReference>
<dbReference type="GO" id="GO:0016279">
    <property type="term" value="F:protein-lysine N-methyltransferase activity"/>
    <property type="evidence" value="ECO:0007669"/>
    <property type="project" value="TreeGrafter"/>
</dbReference>
<dbReference type="InterPro" id="IPR046341">
    <property type="entry name" value="SET_dom_sf"/>
</dbReference>
<dbReference type="OrthoDB" id="441812at2759"/>
<evidence type="ECO:0000313" key="1">
    <source>
        <dbReference type="EMBL" id="TFK45041.1"/>
    </source>
</evidence>
<dbReference type="PANTHER" id="PTHR13271">
    <property type="entry name" value="UNCHARACTERIZED PUTATIVE METHYLTRANSFERASE"/>
    <property type="match status" value="1"/>
</dbReference>
<sequence>MLPADFTGGTDKYRIKDGFEGLKWLRGTEVDKELHRLTENGTTILKEIDTYYYDVAQPVLLQDSRTSSKYPHLQGFYHAYTLVSSRAFLVDAFHGLSMVPIADTFNHVVDNHVHLESDYNVCPECGSLNECRHDRDGYDYPEIPIEGRSRKKSPTHASDHDSFYEMVSDIPIPPHSEVFNTYGETLTNAQLLTRYGFILDVNENDHLTWTLDDLYAGLGNSAAQLLQSSISGLIKHENEETYGHILDLFPESQLVYRDDLSPSDNLCINSDGKLSYQLWITLALLAQPHSGMHTGILESLKALLNFQLFLEEKQEAMMVDGEFSSTLCGSEHLGTETSELFLELARSIISLCDRRRKTGNCESSPDLGELLDVGLYFLFTSTHLMAFFPA</sequence>
<reference evidence="1 2" key="1">
    <citation type="journal article" date="2019" name="Nat. Ecol. Evol.">
        <title>Megaphylogeny resolves global patterns of mushroom evolution.</title>
        <authorList>
            <person name="Varga T."/>
            <person name="Krizsan K."/>
            <person name="Foldi C."/>
            <person name="Dima B."/>
            <person name="Sanchez-Garcia M."/>
            <person name="Sanchez-Ramirez S."/>
            <person name="Szollosi G.J."/>
            <person name="Szarkandi J.G."/>
            <person name="Papp V."/>
            <person name="Albert L."/>
            <person name="Andreopoulos W."/>
            <person name="Angelini C."/>
            <person name="Antonin V."/>
            <person name="Barry K.W."/>
            <person name="Bougher N.L."/>
            <person name="Buchanan P."/>
            <person name="Buyck B."/>
            <person name="Bense V."/>
            <person name="Catcheside P."/>
            <person name="Chovatia M."/>
            <person name="Cooper J."/>
            <person name="Damon W."/>
            <person name="Desjardin D."/>
            <person name="Finy P."/>
            <person name="Geml J."/>
            <person name="Haridas S."/>
            <person name="Hughes K."/>
            <person name="Justo A."/>
            <person name="Karasinski D."/>
            <person name="Kautmanova I."/>
            <person name="Kiss B."/>
            <person name="Kocsube S."/>
            <person name="Kotiranta H."/>
            <person name="LaButti K.M."/>
            <person name="Lechner B.E."/>
            <person name="Liimatainen K."/>
            <person name="Lipzen A."/>
            <person name="Lukacs Z."/>
            <person name="Mihaltcheva S."/>
            <person name="Morgado L.N."/>
            <person name="Niskanen T."/>
            <person name="Noordeloos M.E."/>
            <person name="Ohm R.A."/>
            <person name="Ortiz-Santana B."/>
            <person name="Ovrebo C."/>
            <person name="Racz N."/>
            <person name="Riley R."/>
            <person name="Savchenko A."/>
            <person name="Shiryaev A."/>
            <person name="Soop K."/>
            <person name="Spirin V."/>
            <person name="Szebenyi C."/>
            <person name="Tomsovsky M."/>
            <person name="Tulloss R.E."/>
            <person name="Uehling J."/>
            <person name="Grigoriev I.V."/>
            <person name="Vagvolgyi C."/>
            <person name="Papp T."/>
            <person name="Martin F.M."/>
            <person name="Miettinen O."/>
            <person name="Hibbett D.S."/>
            <person name="Nagy L.G."/>
        </authorList>
    </citation>
    <scope>NUCLEOTIDE SEQUENCE [LARGE SCALE GENOMIC DNA]</scope>
    <source>
        <strain evidence="1 2">CBS 166.37</strain>
    </source>
</reference>
<evidence type="ECO:0000313" key="2">
    <source>
        <dbReference type="Proteomes" id="UP000308652"/>
    </source>
</evidence>
<proteinExistence type="predicted"/>
<dbReference type="Gene3D" id="3.90.1410.10">
    <property type="entry name" value="set domain protein methyltransferase, domain 1"/>
    <property type="match status" value="1"/>
</dbReference>
<evidence type="ECO:0008006" key="3">
    <source>
        <dbReference type="Google" id="ProtNLM"/>
    </source>
</evidence>
<protein>
    <recommendedName>
        <fullName evidence="3">SET domain-containing protein</fullName>
    </recommendedName>
</protein>
<dbReference type="STRING" id="68775.A0A5C3MUI0"/>
<dbReference type="InterPro" id="IPR050600">
    <property type="entry name" value="SETD3_SETD6_MTase"/>
</dbReference>
<dbReference type="AlphaFoldDB" id="A0A5C3MUI0"/>